<proteinExistence type="predicted"/>
<dbReference type="SMART" id="SM00360">
    <property type="entry name" value="RRM"/>
    <property type="match status" value="2"/>
</dbReference>
<feature type="domain" description="RRM" evidence="3">
    <location>
        <begin position="238"/>
        <end position="316"/>
    </location>
</feature>
<organism evidence="4 5">
    <name type="scientific">Pieris brassicae</name>
    <name type="common">White butterfly</name>
    <name type="synonym">Large white butterfly</name>
    <dbReference type="NCBI Taxonomy" id="7116"/>
    <lineage>
        <taxon>Eukaryota</taxon>
        <taxon>Metazoa</taxon>
        <taxon>Ecdysozoa</taxon>
        <taxon>Arthropoda</taxon>
        <taxon>Hexapoda</taxon>
        <taxon>Insecta</taxon>
        <taxon>Pterygota</taxon>
        <taxon>Neoptera</taxon>
        <taxon>Endopterygota</taxon>
        <taxon>Lepidoptera</taxon>
        <taxon>Glossata</taxon>
        <taxon>Ditrysia</taxon>
        <taxon>Papilionoidea</taxon>
        <taxon>Pieridae</taxon>
        <taxon>Pierinae</taxon>
        <taxon>Pieris</taxon>
    </lineage>
</organism>
<dbReference type="GO" id="GO:0003723">
    <property type="term" value="F:RNA binding"/>
    <property type="evidence" value="ECO:0007669"/>
    <property type="project" value="UniProtKB-UniRule"/>
</dbReference>
<sequence length="340" mass="36099">MIISSHRESSSVSSANFPLFSERVRTLFVSGLPMDAKPRELYLLFRAYEGYEGSLLKVTSKNGKTASPVGFVTFHTRAGAEAAKQDLQFYDAIMSPCGRAAMTIVIISERRTARGCSQQGVRFDPDMPQTIRLEFAKSNTKVSKPKPAVATAAPAAHPALMHPLTGHLASPFFPGGGAELWHHPLAYGGELPTLPHHTPLTLGACVLPAPALGSPGAAHAPPAHPGHTPHPAHPAPCSTLFVANLGQFVSEHELKEIFSSCAGFSRLRLLTGGGGSGPVAFVDFVTPSEAAAAMTRLQGALLLSSEAPIHLEYARHKLAHNGWILAHEQGVKGGEESEQH</sequence>
<dbReference type="Proteomes" id="UP001152562">
    <property type="component" value="Unassembled WGS sequence"/>
</dbReference>
<accession>A0A9P0XF04</accession>
<name>A0A9P0XF04_PIEBR</name>
<dbReference type="Pfam" id="PF00076">
    <property type="entry name" value="RRM_1"/>
    <property type="match status" value="2"/>
</dbReference>
<dbReference type="PANTHER" id="PTHR10501">
    <property type="entry name" value="U1 SMALL NUCLEAR RIBONUCLEOPROTEIN A/U2 SMALL NUCLEAR RIBONUCLEOPROTEIN B"/>
    <property type="match status" value="1"/>
</dbReference>
<evidence type="ECO:0000256" key="2">
    <source>
        <dbReference type="PROSITE-ProRule" id="PRU00176"/>
    </source>
</evidence>
<gene>
    <name evidence="4" type="ORF">PIBRA_LOCUS10053</name>
</gene>
<dbReference type="InterPro" id="IPR034788">
    <property type="entry name" value="Cpo_RRM"/>
</dbReference>
<evidence type="ECO:0000313" key="4">
    <source>
        <dbReference type="EMBL" id="CAH4033813.1"/>
    </source>
</evidence>
<dbReference type="InterPro" id="IPR000504">
    <property type="entry name" value="RRM_dom"/>
</dbReference>
<keyword evidence="5" id="KW-1185">Reference proteome</keyword>
<feature type="domain" description="RRM" evidence="3">
    <location>
        <begin position="25"/>
        <end position="138"/>
    </location>
</feature>
<evidence type="ECO:0000313" key="5">
    <source>
        <dbReference type="Proteomes" id="UP001152562"/>
    </source>
</evidence>
<dbReference type="PROSITE" id="PS50102">
    <property type="entry name" value="RRM"/>
    <property type="match status" value="2"/>
</dbReference>
<dbReference type="CDD" id="cd12684">
    <property type="entry name" value="RRM_cpo"/>
    <property type="match status" value="1"/>
</dbReference>
<dbReference type="InterPro" id="IPR035979">
    <property type="entry name" value="RBD_domain_sf"/>
</dbReference>
<dbReference type="InterPro" id="IPR012677">
    <property type="entry name" value="Nucleotide-bd_a/b_plait_sf"/>
</dbReference>
<evidence type="ECO:0000256" key="1">
    <source>
        <dbReference type="ARBA" id="ARBA00022884"/>
    </source>
</evidence>
<reference evidence="4" key="1">
    <citation type="submission" date="2022-05" db="EMBL/GenBank/DDBJ databases">
        <authorList>
            <person name="Okamura Y."/>
        </authorList>
    </citation>
    <scope>NUCLEOTIDE SEQUENCE</scope>
</reference>
<evidence type="ECO:0000259" key="3">
    <source>
        <dbReference type="PROSITE" id="PS50102"/>
    </source>
</evidence>
<keyword evidence="1 2" id="KW-0694">RNA-binding</keyword>
<protein>
    <recommendedName>
        <fullName evidence="3">RRM domain-containing protein</fullName>
    </recommendedName>
</protein>
<dbReference type="AlphaFoldDB" id="A0A9P0XF04"/>
<dbReference type="SUPFAM" id="SSF54928">
    <property type="entry name" value="RNA-binding domain, RBD"/>
    <property type="match status" value="2"/>
</dbReference>
<comment type="caution">
    <text evidence="4">The sequence shown here is derived from an EMBL/GenBank/DDBJ whole genome shotgun (WGS) entry which is preliminary data.</text>
</comment>
<dbReference type="Gene3D" id="3.30.70.330">
    <property type="match status" value="2"/>
</dbReference>
<dbReference type="EMBL" id="CALOZG010000035">
    <property type="protein sequence ID" value="CAH4033813.1"/>
    <property type="molecule type" value="Genomic_DNA"/>
</dbReference>